<dbReference type="WBParaSite" id="SRAE_X000026000.1">
    <property type="protein sequence ID" value="SRAE_X000026000.1"/>
    <property type="gene ID" value="WBGene00265816"/>
</dbReference>
<reference evidence="9" key="2">
    <citation type="submission" date="2020-12" db="UniProtKB">
        <authorList>
            <consortium name="WormBaseParasite"/>
        </authorList>
    </citation>
    <scope>IDENTIFICATION</scope>
</reference>
<feature type="transmembrane region" description="Helical" evidence="5">
    <location>
        <begin position="329"/>
        <end position="350"/>
    </location>
</feature>
<dbReference type="PROSITE" id="PS50262">
    <property type="entry name" value="G_PROTEIN_RECEP_F1_2"/>
    <property type="match status" value="1"/>
</dbReference>
<comment type="subcellular location">
    <subcellularLocation>
        <location evidence="1">Membrane</location>
    </subcellularLocation>
</comment>
<dbReference type="RefSeq" id="XP_024510126.1">
    <property type="nucleotide sequence ID" value="XM_024644581.1"/>
</dbReference>
<gene>
    <name evidence="7 9 10" type="ORF">SRAE_X000026000</name>
</gene>
<dbReference type="PANTHER" id="PTHR46641:SF6">
    <property type="entry name" value="G-PROTEIN COUPLED RECEPTORS FAMILY 1 PROFILE DOMAIN-CONTAINING PROTEIN"/>
    <property type="match status" value="1"/>
</dbReference>
<evidence type="ECO:0000313" key="7">
    <source>
        <dbReference type="EMBL" id="CEF70930.1"/>
    </source>
</evidence>
<keyword evidence="2 5" id="KW-0812">Transmembrane</keyword>
<reference evidence="7 8" key="1">
    <citation type="submission" date="2014-09" db="EMBL/GenBank/DDBJ databases">
        <authorList>
            <person name="Martin A.A."/>
        </authorList>
    </citation>
    <scope>NUCLEOTIDE SEQUENCE</scope>
    <source>
        <strain evidence="8">ED321</strain>
        <strain evidence="7">ED321 Heterogonic</strain>
    </source>
</reference>
<dbReference type="InterPro" id="IPR017452">
    <property type="entry name" value="GPCR_Rhodpsn_7TM"/>
</dbReference>
<accession>A0A090LM56</accession>
<keyword evidence="7" id="KW-0675">Receptor</keyword>
<feature type="domain" description="G-protein coupled receptors family 1 profile" evidence="6">
    <location>
        <begin position="47"/>
        <end position="347"/>
    </location>
</feature>
<dbReference type="OrthoDB" id="5797125at2759"/>
<dbReference type="PANTHER" id="PTHR46641">
    <property type="entry name" value="FMRFAMIDE RECEPTOR-RELATED"/>
    <property type="match status" value="1"/>
</dbReference>
<sequence>MDAIDILSSLTTACYHEPKVHDHELYFQLSNINLYILTPLTVLGLFFNTSALICLYSPPKITSGVFVYLKALLILDHCQLIVTSAALLIPQFCDSHHLENHTFYQFCMLERRFLKYTMPRIELLINTLHAWTIASLSAHRYWKISRPVVSRYKDTARKAARTLSIMMIIIFIFRSPIFILELQFKWKPILRVIRRPETTELLTPYRVIYHSFLDPFFANVLPFLAMSIFSILTLYEIIKSKHFAYNQLNIDGGKTYKPQTHQRSQQSLTLIRRKVYIIRQKQEFRATVSIVLMILLYLLFHSLQIYNIFRKWELLYQRQCPIRRDYIQSHISNILSMFSASVNAFIFIAFTNRLRNYLQMLIRKTSRSLSSNSDPPISPKTITSNDVNIFGNIQNFDSGVAIL</sequence>
<evidence type="ECO:0000313" key="9">
    <source>
        <dbReference type="WBParaSite" id="SRAE_X000026000.1"/>
    </source>
</evidence>
<organism evidence="7">
    <name type="scientific">Strongyloides ratti</name>
    <name type="common">Parasitic roundworm</name>
    <dbReference type="NCBI Taxonomy" id="34506"/>
    <lineage>
        <taxon>Eukaryota</taxon>
        <taxon>Metazoa</taxon>
        <taxon>Ecdysozoa</taxon>
        <taxon>Nematoda</taxon>
        <taxon>Chromadorea</taxon>
        <taxon>Rhabditida</taxon>
        <taxon>Tylenchina</taxon>
        <taxon>Panagrolaimomorpha</taxon>
        <taxon>Strongyloidoidea</taxon>
        <taxon>Strongyloididae</taxon>
        <taxon>Strongyloides</taxon>
    </lineage>
</organism>
<evidence type="ECO:0000256" key="1">
    <source>
        <dbReference type="ARBA" id="ARBA00004370"/>
    </source>
</evidence>
<name>A0A090LM56_STRRB</name>
<dbReference type="GO" id="GO:0016020">
    <property type="term" value="C:membrane"/>
    <property type="evidence" value="ECO:0007669"/>
    <property type="project" value="UniProtKB-SubCell"/>
</dbReference>
<dbReference type="WormBase" id="SRAE_X000026000">
    <property type="protein sequence ID" value="SRP03356"/>
    <property type="gene ID" value="WBGene00265816"/>
</dbReference>
<feature type="transmembrane region" description="Helical" evidence="5">
    <location>
        <begin position="163"/>
        <end position="180"/>
    </location>
</feature>
<dbReference type="Gene3D" id="1.20.1070.10">
    <property type="entry name" value="Rhodopsin 7-helix transmembrane proteins"/>
    <property type="match status" value="1"/>
</dbReference>
<dbReference type="Proteomes" id="UP000035682">
    <property type="component" value="Unplaced"/>
</dbReference>
<feature type="transmembrane region" description="Helical" evidence="5">
    <location>
        <begin position="286"/>
        <end position="309"/>
    </location>
</feature>
<dbReference type="CTD" id="36383310"/>
<dbReference type="AlphaFoldDB" id="A0A090LM56"/>
<evidence type="ECO:0000256" key="5">
    <source>
        <dbReference type="SAM" id="Phobius"/>
    </source>
</evidence>
<dbReference type="InterPro" id="IPR052954">
    <property type="entry name" value="GPCR-Ligand_Int"/>
</dbReference>
<keyword evidence="8" id="KW-1185">Reference proteome</keyword>
<keyword evidence="4 5" id="KW-0472">Membrane</keyword>
<evidence type="ECO:0000259" key="6">
    <source>
        <dbReference type="PROSITE" id="PS50262"/>
    </source>
</evidence>
<dbReference type="EMBL" id="LN609530">
    <property type="protein sequence ID" value="CEF70930.1"/>
    <property type="molecule type" value="Genomic_DNA"/>
</dbReference>
<dbReference type="SUPFAM" id="SSF81321">
    <property type="entry name" value="Family A G protein-coupled receptor-like"/>
    <property type="match status" value="1"/>
</dbReference>
<evidence type="ECO:0000256" key="4">
    <source>
        <dbReference type="ARBA" id="ARBA00023136"/>
    </source>
</evidence>
<evidence type="ECO:0000256" key="2">
    <source>
        <dbReference type="ARBA" id="ARBA00022692"/>
    </source>
</evidence>
<dbReference type="OMA" id="WKISRPM"/>
<dbReference type="GeneID" id="36383310"/>
<evidence type="ECO:0000313" key="8">
    <source>
        <dbReference type="Proteomes" id="UP000035682"/>
    </source>
</evidence>
<proteinExistence type="predicted"/>
<evidence type="ECO:0000313" key="10">
    <source>
        <dbReference type="WormBase" id="SRAE_X000026000"/>
    </source>
</evidence>
<protein>
    <submittedName>
        <fullName evidence="7">G protein-coupled receptor, rhodopsin-like family and GPCR, rhodopsin-like, 7TM domain-containing protein</fullName>
    </submittedName>
</protein>
<keyword evidence="3 5" id="KW-1133">Transmembrane helix</keyword>
<feature type="transmembrane region" description="Helical" evidence="5">
    <location>
        <begin position="32"/>
        <end position="55"/>
    </location>
</feature>
<evidence type="ECO:0000256" key="3">
    <source>
        <dbReference type="ARBA" id="ARBA00022989"/>
    </source>
</evidence>
<feature type="transmembrane region" description="Helical" evidence="5">
    <location>
        <begin position="216"/>
        <end position="238"/>
    </location>
</feature>